<dbReference type="EMBL" id="CP040749">
    <property type="protein sequence ID" value="QCX37952.1"/>
    <property type="molecule type" value="Genomic_DNA"/>
</dbReference>
<accession>A0A5B7TTH2</accession>
<keyword evidence="4" id="KW-1185">Reference proteome</keyword>
<dbReference type="PANTHER" id="PTHR43736">
    <property type="entry name" value="ADP-RIBOSE PYROPHOSPHATASE"/>
    <property type="match status" value="1"/>
</dbReference>
<protein>
    <submittedName>
        <fullName evidence="3">NUDIX hydrolase</fullName>
    </submittedName>
</protein>
<dbReference type="RefSeq" id="WP_138948866.1">
    <property type="nucleotide sequence ID" value="NZ_CP040749.1"/>
</dbReference>
<dbReference type="GO" id="GO:0016787">
    <property type="term" value="F:hydrolase activity"/>
    <property type="evidence" value="ECO:0007669"/>
    <property type="project" value="UniProtKB-KW"/>
</dbReference>
<dbReference type="InterPro" id="IPR020084">
    <property type="entry name" value="NUDIX_hydrolase_CS"/>
</dbReference>
<dbReference type="PANTHER" id="PTHR43736:SF2">
    <property type="entry name" value="MUTT_NUDIX FAMILY PROTEIN"/>
    <property type="match status" value="1"/>
</dbReference>
<evidence type="ECO:0000256" key="1">
    <source>
        <dbReference type="ARBA" id="ARBA00022801"/>
    </source>
</evidence>
<dbReference type="PROSITE" id="PS00893">
    <property type="entry name" value="NUDIX_BOX"/>
    <property type="match status" value="1"/>
</dbReference>
<dbReference type="Proteomes" id="UP000306229">
    <property type="component" value="Chromosome"/>
</dbReference>
<dbReference type="Gene3D" id="3.90.79.10">
    <property type="entry name" value="Nucleoside Triphosphate Pyrophosphohydrolase"/>
    <property type="match status" value="1"/>
</dbReference>
<dbReference type="Pfam" id="PF00293">
    <property type="entry name" value="NUDIX"/>
    <property type="match status" value="1"/>
</dbReference>
<sequence length="143" mass="16597">MKQEIRKAVMAVIVNIENKVLIGSSPRDGGFKFPQGGLDENEHFVDGIIRELKEELDLDITINDISQSYTETVKYIYPNEDKYIFKSQELNIVKVTFNDQMKLIPQDDEFEELIWINPSELPNYNTYFRAQAYEKALVICGLL</sequence>
<feature type="domain" description="Nudix hydrolase" evidence="2">
    <location>
        <begin position="4"/>
        <end position="138"/>
    </location>
</feature>
<evidence type="ECO:0000259" key="2">
    <source>
        <dbReference type="PROSITE" id="PS51462"/>
    </source>
</evidence>
<keyword evidence="1 3" id="KW-0378">Hydrolase</keyword>
<dbReference type="InterPro" id="IPR000086">
    <property type="entry name" value="NUDIX_hydrolase_dom"/>
</dbReference>
<dbReference type="PROSITE" id="PS51462">
    <property type="entry name" value="NUDIX"/>
    <property type="match status" value="1"/>
</dbReference>
<dbReference type="SUPFAM" id="SSF55811">
    <property type="entry name" value="Nudix"/>
    <property type="match status" value="1"/>
</dbReference>
<evidence type="ECO:0000313" key="4">
    <source>
        <dbReference type="Proteomes" id="UP000306229"/>
    </source>
</evidence>
<dbReference type="AlphaFoldDB" id="A0A5B7TTH2"/>
<proteinExistence type="predicted"/>
<dbReference type="OrthoDB" id="9810648at2"/>
<reference evidence="3 4" key="1">
    <citation type="submission" date="2019-05" db="EMBL/GenBank/DDBJ databases">
        <title>Algicella ahnfeltiae gen. nov., sp. nov., a novel marine bacterium of the family Flavobacteriaceae isolated from a red alga.</title>
        <authorList>
            <person name="Nedashkovskaya O.I."/>
            <person name="Kukhlevskiy A.D."/>
            <person name="Kim S.-G."/>
            <person name="Zhukova N.V."/>
            <person name="Mikhailov V.V."/>
        </authorList>
    </citation>
    <scope>NUCLEOTIDE SEQUENCE [LARGE SCALE GENOMIC DNA]</scope>
    <source>
        <strain evidence="3 4">10Alg115</strain>
    </source>
</reference>
<organism evidence="3 4">
    <name type="scientific">Aureibaculum algae</name>
    <dbReference type="NCBI Taxonomy" id="2584122"/>
    <lineage>
        <taxon>Bacteria</taxon>
        <taxon>Pseudomonadati</taxon>
        <taxon>Bacteroidota</taxon>
        <taxon>Flavobacteriia</taxon>
        <taxon>Flavobacteriales</taxon>
        <taxon>Flavobacteriaceae</taxon>
        <taxon>Aureibaculum</taxon>
    </lineage>
</organism>
<evidence type="ECO:0000313" key="3">
    <source>
        <dbReference type="EMBL" id="QCX37952.1"/>
    </source>
</evidence>
<gene>
    <name evidence="3" type="ORF">FF125_05710</name>
</gene>
<name>A0A5B7TTH2_9FLAO</name>
<dbReference type="KEGG" id="fbe:FF125_05710"/>
<dbReference type="InterPro" id="IPR015797">
    <property type="entry name" value="NUDIX_hydrolase-like_dom_sf"/>
</dbReference>